<protein>
    <submittedName>
        <fullName evidence="6">TetR/AcrR family transcriptional regulator</fullName>
    </submittedName>
</protein>
<comment type="caution">
    <text evidence="6">The sequence shown here is derived from an EMBL/GenBank/DDBJ whole genome shotgun (WGS) entry which is preliminary data.</text>
</comment>
<dbReference type="EMBL" id="JBHUCM010000038">
    <property type="protein sequence ID" value="MFD1543453.1"/>
    <property type="molecule type" value="Genomic_DNA"/>
</dbReference>
<dbReference type="PANTHER" id="PTHR30055">
    <property type="entry name" value="HTH-TYPE TRANSCRIPTIONAL REGULATOR RUTR"/>
    <property type="match status" value="1"/>
</dbReference>
<evidence type="ECO:0000256" key="2">
    <source>
        <dbReference type="ARBA" id="ARBA00023125"/>
    </source>
</evidence>
<gene>
    <name evidence="6" type="ORF">ACFSJ0_40865</name>
</gene>
<keyword evidence="1" id="KW-0805">Transcription regulation</keyword>
<dbReference type="Pfam" id="PF00440">
    <property type="entry name" value="TetR_N"/>
    <property type="match status" value="1"/>
</dbReference>
<evidence type="ECO:0000313" key="6">
    <source>
        <dbReference type="EMBL" id="MFD1543453.1"/>
    </source>
</evidence>
<evidence type="ECO:0000259" key="5">
    <source>
        <dbReference type="PROSITE" id="PS50977"/>
    </source>
</evidence>
<sequence length="231" mass="26055">MERLVDTGIEIADTEGLEALSMRRVAAELGVGTMSLYRYVTSKDALIELMVDRVHGEDKNLTPVPADWRSRLELSALREWRLYSRHPWVLQVIATPQPPLGPNVLADLERAMGALDGLGLDPVTMHWVSIAVSAQVQGAALLRVSEWEAERRTGVTTRQWRAAKMPMLAEILESGHFPMLSSLLERQEEVAHIDEWLWFSIRRLLDGVAVFIEERENSGSAEHEPDLRKAL</sequence>
<dbReference type="PANTHER" id="PTHR30055:SF151">
    <property type="entry name" value="TRANSCRIPTIONAL REGULATORY PROTEIN"/>
    <property type="match status" value="1"/>
</dbReference>
<name>A0ABW4GLU4_9ACTN</name>
<evidence type="ECO:0000256" key="4">
    <source>
        <dbReference type="PROSITE-ProRule" id="PRU00335"/>
    </source>
</evidence>
<accession>A0ABW4GLU4</accession>
<feature type="DNA-binding region" description="H-T-H motif" evidence="4">
    <location>
        <begin position="21"/>
        <end position="40"/>
    </location>
</feature>
<dbReference type="RefSeq" id="WP_219529760.1">
    <property type="nucleotide sequence ID" value="NZ_JAHKRM010000007.1"/>
</dbReference>
<keyword evidence="2 4" id="KW-0238">DNA-binding</keyword>
<keyword evidence="7" id="KW-1185">Reference proteome</keyword>
<dbReference type="Proteomes" id="UP001597097">
    <property type="component" value="Unassembled WGS sequence"/>
</dbReference>
<reference evidence="7" key="1">
    <citation type="journal article" date="2019" name="Int. J. Syst. Evol. Microbiol.">
        <title>The Global Catalogue of Microorganisms (GCM) 10K type strain sequencing project: providing services to taxonomists for standard genome sequencing and annotation.</title>
        <authorList>
            <consortium name="The Broad Institute Genomics Platform"/>
            <consortium name="The Broad Institute Genome Sequencing Center for Infectious Disease"/>
            <person name="Wu L."/>
            <person name="Ma J."/>
        </authorList>
    </citation>
    <scope>NUCLEOTIDE SEQUENCE [LARGE SCALE GENOMIC DNA]</scope>
    <source>
        <strain evidence="7">CGMCC 1.15399</strain>
    </source>
</reference>
<dbReference type="InterPro" id="IPR004111">
    <property type="entry name" value="Repressor_TetR_C"/>
</dbReference>
<organism evidence="6 7">
    <name type="scientific">Nonomuraea guangzhouensis</name>
    <dbReference type="NCBI Taxonomy" id="1291555"/>
    <lineage>
        <taxon>Bacteria</taxon>
        <taxon>Bacillati</taxon>
        <taxon>Actinomycetota</taxon>
        <taxon>Actinomycetes</taxon>
        <taxon>Streptosporangiales</taxon>
        <taxon>Streptosporangiaceae</taxon>
        <taxon>Nonomuraea</taxon>
    </lineage>
</organism>
<evidence type="ECO:0000256" key="1">
    <source>
        <dbReference type="ARBA" id="ARBA00023015"/>
    </source>
</evidence>
<dbReference type="PROSITE" id="PS50977">
    <property type="entry name" value="HTH_TETR_2"/>
    <property type="match status" value="1"/>
</dbReference>
<evidence type="ECO:0000313" key="7">
    <source>
        <dbReference type="Proteomes" id="UP001597097"/>
    </source>
</evidence>
<evidence type="ECO:0000256" key="3">
    <source>
        <dbReference type="ARBA" id="ARBA00023163"/>
    </source>
</evidence>
<dbReference type="InterPro" id="IPR001647">
    <property type="entry name" value="HTH_TetR"/>
</dbReference>
<dbReference type="Pfam" id="PF02909">
    <property type="entry name" value="TetR_C_1"/>
    <property type="match status" value="1"/>
</dbReference>
<keyword evidence="3" id="KW-0804">Transcription</keyword>
<proteinExistence type="predicted"/>
<dbReference type="InterPro" id="IPR050109">
    <property type="entry name" value="HTH-type_TetR-like_transc_reg"/>
</dbReference>
<feature type="domain" description="HTH tetR-type" evidence="5">
    <location>
        <begin position="1"/>
        <end position="58"/>
    </location>
</feature>